<evidence type="ECO:0000256" key="21">
    <source>
        <dbReference type="SAM" id="Phobius"/>
    </source>
</evidence>
<organism evidence="23 24">
    <name type="scientific">Gorilla gorilla gorilla</name>
    <name type="common">Western lowland gorilla</name>
    <dbReference type="NCBI Taxonomy" id="9595"/>
    <lineage>
        <taxon>Eukaryota</taxon>
        <taxon>Metazoa</taxon>
        <taxon>Chordata</taxon>
        <taxon>Craniata</taxon>
        <taxon>Vertebrata</taxon>
        <taxon>Euteleostomi</taxon>
        <taxon>Mammalia</taxon>
        <taxon>Eutheria</taxon>
        <taxon>Euarchontoglires</taxon>
        <taxon>Primates</taxon>
        <taxon>Haplorrhini</taxon>
        <taxon>Catarrhini</taxon>
        <taxon>Hominidae</taxon>
        <taxon>Gorilla</taxon>
    </lineage>
</organism>
<dbReference type="Pfam" id="PF07654">
    <property type="entry name" value="C1-set"/>
    <property type="match status" value="1"/>
</dbReference>
<gene>
    <name evidence="23" type="primary">FCGRT</name>
</gene>
<comment type="similarity">
    <text evidence="3">Belongs to the MHC class I family.</text>
</comment>
<keyword evidence="11 21" id="KW-0472">Membrane</keyword>
<evidence type="ECO:0000256" key="16">
    <source>
        <dbReference type="ARBA" id="ARBA00040486"/>
    </source>
</evidence>
<comment type="function">
    <text evidence="19">Cell surface receptor that transfers passive humoral immunity from the mother to the newborn. Binds to the Fc region of monomeric immunoglobulin gamma and mediates its selective uptake from milk. IgG in the milk is bound at the apical surface of the intestinal epithelium. The resultant FcRn-IgG complexes are transcytosed across the intestinal epithelium and IgG is released from FcRn into blood or tissue fluids. Throughout life, contributes to effective humoral immunity by recycling IgG and extending its half-life in the circulation. Mechanistically, monomeric IgG binding to FcRn in acidic endosomes of endothelial and hematopoietic cells recycles IgG to the cell surface where it is released into the circulation. In addition of IgG, regulates homeostasis of the other most abundant circulating protein albumin/ALB.</text>
</comment>
<evidence type="ECO:0000256" key="4">
    <source>
        <dbReference type="ARBA" id="ARBA00008637"/>
    </source>
</evidence>
<dbReference type="CDD" id="cd21011">
    <property type="entry name" value="IgC1_MHC-like_FcRn"/>
    <property type="match status" value="1"/>
</dbReference>
<evidence type="ECO:0000256" key="10">
    <source>
        <dbReference type="ARBA" id="ARBA00022989"/>
    </source>
</evidence>
<reference evidence="23" key="4">
    <citation type="submission" date="2025-09" db="UniProtKB">
        <authorList>
            <consortium name="Ensembl"/>
        </authorList>
    </citation>
    <scope>IDENTIFICATION</scope>
</reference>
<evidence type="ECO:0000256" key="7">
    <source>
        <dbReference type="ARBA" id="ARBA00022692"/>
    </source>
</evidence>
<dbReference type="OMA" id="TWDGDWP"/>
<dbReference type="GO" id="GO:0010008">
    <property type="term" value="C:endosome membrane"/>
    <property type="evidence" value="ECO:0007669"/>
    <property type="project" value="UniProtKB-SubCell"/>
</dbReference>
<dbReference type="InterPro" id="IPR011162">
    <property type="entry name" value="MHC_I/II-like_Ag-recog"/>
</dbReference>
<protein>
    <recommendedName>
        <fullName evidence="16">IgG receptor FcRn large subunit p51</fullName>
    </recommendedName>
    <alternativeName>
        <fullName evidence="18">IgG Fc fragment receptor transporter alpha chain</fullName>
    </alternativeName>
    <alternativeName>
        <fullName evidence="17">Neonatal Fc receptor</fullName>
    </alternativeName>
</protein>
<name>G3R097_GORGO</name>
<dbReference type="PROSITE" id="PS50835">
    <property type="entry name" value="IG_LIKE"/>
    <property type="match status" value="1"/>
</dbReference>
<dbReference type="eggNOG" id="ENOG502RTZ5">
    <property type="taxonomic scope" value="Eukaryota"/>
</dbReference>
<evidence type="ECO:0000256" key="12">
    <source>
        <dbReference type="ARBA" id="ARBA00023157"/>
    </source>
</evidence>
<keyword evidence="5" id="KW-1003">Cell membrane</keyword>
<keyword evidence="6" id="KW-0390">IgG-binding protein</keyword>
<dbReference type="SMART" id="SM00407">
    <property type="entry name" value="IGc1"/>
    <property type="match status" value="1"/>
</dbReference>
<dbReference type="Pfam" id="PF00129">
    <property type="entry name" value="MHC_I"/>
    <property type="match status" value="1"/>
</dbReference>
<evidence type="ECO:0000256" key="15">
    <source>
        <dbReference type="ARBA" id="ARBA00023319"/>
    </source>
</evidence>
<dbReference type="AlphaFoldDB" id="G3R097"/>
<dbReference type="InterPro" id="IPR013783">
    <property type="entry name" value="Ig-like_fold"/>
</dbReference>
<evidence type="ECO:0000256" key="8">
    <source>
        <dbReference type="ARBA" id="ARBA00022729"/>
    </source>
</evidence>
<dbReference type="InterPro" id="IPR003597">
    <property type="entry name" value="Ig_C1-set"/>
</dbReference>
<evidence type="ECO:0000256" key="9">
    <source>
        <dbReference type="ARBA" id="ARBA00022753"/>
    </source>
</evidence>
<dbReference type="GO" id="GO:0009897">
    <property type="term" value="C:external side of plasma membrane"/>
    <property type="evidence" value="ECO:0000318"/>
    <property type="project" value="GO_Central"/>
</dbReference>
<dbReference type="HOGENOM" id="CLU_047501_7_0_1"/>
<dbReference type="InterPro" id="IPR037055">
    <property type="entry name" value="MHC_I-like_Ag-recog_sf"/>
</dbReference>
<dbReference type="GO" id="GO:0030881">
    <property type="term" value="F:beta-2-microglobulin binding"/>
    <property type="evidence" value="ECO:0000318"/>
    <property type="project" value="GO_Central"/>
</dbReference>
<dbReference type="Bgee" id="ENSGGOG00000008774">
    <property type="expression patterns" value="Expressed in liver and 6 other cell types or tissues"/>
</dbReference>
<comment type="similarity">
    <text evidence="4">Belongs to the immunoglobulin superfamily.</text>
</comment>
<evidence type="ECO:0000256" key="14">
    <source>
        <dbReference type="ARBA" id="ARBA00023180"/>
    </source>
</evidence>
<sequence length="368" mass="40021">MFLESGSSSLPQDFPARVLPSALSLSAESHLSLLYHLTAVSSPAPGTPAFWVSGWLGPQQYLSYNSLRGEAEPCGAWVWENQVSWYWEKETTDLRIKEKLFLEAFKALGGKGPYTLQGLLGCELGPDNTSVPTAKFALNGEEFMNFDLKQGTWGGDWPEALAISQRWQQQDKAANKELTFLLFSCPHRLREHLERGRGNLEWKEPPSMRLKARPSSPGFSVLTCSAFSFYPPELQLRFLRNGLAAGTGQGDFGPNSDGSFHASSSLTVKSGDEHHYCCIVQHAGLAQPLRVELESPAKSSVLVVGIVIGVLLLTAAAVGGALLWRRMRSGLPAPWISLRGDDTGVLLPTPGEAQDADSKDVNVIPATA</sequence>
<reference evidence="23 24" key="2">
    <citation type="journal article" date="2012" name="Nature">
        <title>Insights into hominid evolution from the gorilla genome sequence.</title>
        <authorList>
            <person name="Scally A."/>
            <person name="Dutheil J.Y."/>
            <person name="Hillier L.W."/>
            <person name="Jordan G.E."/>
            <person name="Goodhead I."/>
            <person name="Herrero J."/>
            <person name="Hobolth A."/>
            <person name="Lappalainen T."/>
            <person name="Mailund T."/>
            <person name="Marques-Bonet T."/>
            <person name="McCarthy S."/>
            <person name="Montgomery S.H."/>
            <person name="Schwalie P.C."/>
            <person name="Tang Y.A."/>
            <person name="Ward M.C."/>
            <person name="Xue Y."/>
            <person name="Yngvadottir B."/>
            <person name="Alkan C."/>
            <person name="Andersen L.N."/>
            <person name="Ayub Q."/>
            <person name="Ball E.V."/>
            <person name="Beal K."/>
            <person name="Bradley B.J."/>
            <person name="Chen Y."/>
            <person name="Clee C.M."/>
            <person name="Fitzgerald S."/>
            <person name="Graves T.A."/>
            <person name="Gu Y."/>
            <person name="Heath P."/>
            <person name="Heger A."/>
            <person name="Karakoc E."/>
            <person name="Kolb-Kokocinski A."/>
            <person name="Laird G.K."/>
            <person name="Lunter G."/>
            <person name="Meader S."/>
            <person name="Mort M."/>
            <person name="Mullikin J.C."/>
            <person name="Munch K."/>
            <person name="O'Connor T.D."/>
            <person name="Phillips A.D."/>
            <person name="Prado-Martinez J."/>
            <person name="Rogers A.S."/>
            <person name="Sajjadian S."/>
            <person name="Schmidt D."/>
            <person name="Shaw K."/>
            <person name="Simpson J.T."/>
            <person name="Stenson P.D."/>
            <person name="Turner D.J."/>
            <person name="Vigilant L."/>
            <person name="Vilella A.J."/>
            <person name="Whitener W."/>
            <person name="Zhu B."/>
            <person name="Cooper D.N."/>
            <person name="de Jong P."/>
            <person name="Dermitzakis E.T."/>
            <person name="Eichler E.E."/>
            <person name="Flicek P."/>
            <person name="Goldman N."/>
            <person name="Mundy N.I."/>
            <person name="Ning Z."/>
            <person name="Odom D.T."/>
            <person name="Ponting C.P."/>
            <person name="Quail M.A."/>
            <person name="Ryder O.A."/>
            <person name="Searle S.M."/>
            <person name="Warren W.C."/>
            <person name="Wilson R.K."/>
            <person name="Schierup M.H."/>
            <person name="Rogers J."/>
            <person name="Tyler-Smith C."/>
            <person name="Durbin R."/>
        </authorList>
    </citation>
    <scope>NUCLEOTIDE SEQUENCE [LARGE SCALE GENOMIC DNA]</scope>
</reference>
<keyword evidence="12" id="KW-1015">Disulfide bond</keyword>
<reference evidence="23" key="3">
    <citation type="submission" date="2025-08" db="UniProtKB">
        <authorList>
            <consortium name="Ensembl"/>
        </authorList>
    </citation>
    <scope>IDENTIFICATION</scope>
</reference>
<dbReference type="InterPro" id="IPR050208">
    <property type="entry name" value="MHC_class-I_related"/>
</dbReference>
<dbReference type="STRING" id="9593.ENSGGOP00000008578"/>
<dbReference type="InParanoid" id="G3R097"/>
<dbReference type="PANTHER" id="PTHR16675:SF3">
    <property type="entry name" value="IGG RECEPTOR FCRN LARGE SUBUNIT P51"/>
    <property type="match status" value="1"/>
</dbReference>
<dbReference type="EMBL" id="CABD030114359">
    <property type="status" value="NOT_ANNOTATED_CDS"/>
    <property type="molecule type" value="Genomic_DNA"/>
</dbReference>
<dbReference type="EMBL" id="CABD030114360">
    <property type="status" value="NOT_ANNOTATED_CDS"/>
    <property type="molecule type" value="Genomic_DNA"/>
</dbReference>
<reference evidence="24" key="1">
    <citation type="submission" date="2011-05" db="EMBL/GenBank/DDBJ databases">
        <title>Insights into the evolution of the great apes provided by the gorilla genome.</title>
        <authorList>
            <person name="Scally A."/>
        </authorList>
    </citation>
    <scope>NUCLEOTIDE SEQUENCE [LARGE SCALE GENOMIC DNA]</scope>
</reference>
<keyword evidence="8" id="KW-0732">Signal</keyword>
<keyword evidence="9" id="KW-0967">Endosome</keyword>
<dbReference type="SUPFAM" id="SSF48726">
    <property type="entry name" value="Immunoglobulin"/>
    <property type="match status" value="1"/>
</dbReference>
<evidence type="ECO:0000256" key="17">
    <source>
        <dbReference type="ARBA" id="ARBA00041280"/>
    </source>
</evidence>
<dbReference type="GO" id="GO:0006955">
    <property type="term" value="P:immune response"/>
    <property type="evidence" value="ECO:0000318"/>
    <property type="project" value="GO_Central"/>
</dbReference>
<dbReference type="InterPro" id="IPR036179">
    <property type="entry name" value="Ig-like_dom_sf"/>
</dbReference>
<evidence type="ECO:0000256" key="5">
    <source>
        <dbReference type="ARBA" id="ARBA00022475"/>
    </source>
</evidence>
<evidence type="ECO:0000256" key="13">
    <source>
        <dbReference type="ARBA" id="ARBA00023170"/>
    </source>
</evidence>
<dbReference type="Proteomes" id="UP000001519">
    <property type="component" value="Chromosome 19"/>
</dbReference>
<dbReference type="SUPFAM" id="SSF54452">
    <property type="entry name" value="MHC antigen-recognition domain"/>
    <property type="match status" value="1"/>
</dbReference>
<dbReference type="PROSITE" id="PS00290">
    <property type="entry name" value="IG_MHC"/>
    <property type="match status" value="1"/>
</dbReference>
<dbReference type="Gene3D" id="2.60.40.10">
    <property type="entry name" value="Immunoglobulins"/>
    <property type="match status" value="1"/>
</dbReference>
<dbReference type="InterPro" id="IPR007110">
    <property type="entry name" value="Ig-like_dom"/>
</dbReference>
<evidence type="ECO:0000256" key="11">
    <source>
        <dbReference type="ARBA" id="ARBA00023136"/>
    </source>
</evidence>
<dbReference type="PANTHER" id="PTHR16675">
    <property type="entry name" value="MHC CLASS I-RELATED"/>
    <property type="match status" value="1"/>
</dbReference>
<dbReference type="Gene3D" id="3.30.500.10">
    <property type="entry name" value="MHC class I-like antigen recognition-like"/>
    <property type="match status" value="1"/>
</dbReference>
<evidence type="ECO:0000256" key="6">
    <source>
        <dbReference type="ARBA" id="ARBA00022652"/>
    </source>
</evidence>
<dbReference type="GO" id="GO:0019864">
    <property type="term" value="F:IgG binding"/>
    <property type="evidence" value="ECO:0007669"/>
    <property type="project" value="UniProtKB-KW"/>
</dbReference>
<feature type="transmembrane region" description="Helical" evidence="21">
    <location>
        <begin position="301"/>
        <end position="324"/>
    </location>
</feature>
<feature type="domain" description="Ig-like" evidence="22">
    <location>
        <begin position="205"/>
        <end position="292"/>
    </location>
</feature>
<evidence type="ECO:0000313" key="23">
    <source>
        <dbReference type="Ensembl" id="ENSGGOP00000008578.3"/>
    </source>
</evidence>
<evidence type="ECO:0000313" key="24">
    <source>
        <dbReference type="Proteomes" id="UP000001519"/>
    </source>
</evidence>
<accession>G3R097</accession>
<proteinExistence type="inferred from homology"/>
<dbReference type="InterPro" id="IPR003006">
    <property type="entry name" value="Ig/MHC_CS"/>
</dbReference>
<dbReference type="Ensembl" id="ENSGGOT00000008813.3">
    <property type="protein sequence ID" value="ENSGGOP00000008578.3"/>
    <property type="gene ID" value="ENSGGOG00000008774.3"/>
</dbReference>
<evidence type="ECO:0000256" key="18">
    <source>
        <dbReference type="ARBA" id="ARBA00041407"/>
    </source>
</evidence>
<evidence type="ECO:0000256" key="20">
    <source>
        <dbReference type="ARBA" id="ARBA00046902"/>
    </source>
</evidence>
<keyword evidence="15" id="KW-0393">Immunoglobulin domain</keyword>
<evidence type="ECO:0000259" key="22">
    <source>
        <dbReference type="PROSITE" id="PS50835"/>
    </source>
</evidence>
<evidence type="ECO:0000256" key="1">
    <source>
        <dbReference type="ARBA" id="ARBA00004251"/>
    </source>
</evidence>
<dbReference type="FunFam" id="3.30.500.10:FF:000003">
    <property type="entry name" value="IgG receptor FcRn large subunit p51"/>
    <property type="match status" value="1"/>
</dbReference>
<dbReference type="GeneTree" id="ENSGT01120000271828"/>
<keyword evidence="24" id="KW-1185">Reference proteome</keyword>
<dbReference type="FunCoup" id="G3R097">
    <property type="interactions" value="45"/>
</dbReference>
<keyword evidence="14" id="KW-0325">Glycoprotein</keyword>
<keyword evidence="10 21" id="KW-1133">Transmembrane helix</keyword>
<evidence type="ECO:0000256" key="2">
    <source>
        <dbReference type="ARBA" id="ARBA00004608"/>
    </source>
</evidence>
<comment type="subunit">
    <text evidence="20">FcRn complex consists of two subunits: p51, and p14 which is equivalent to beta-2-microglobulin. It forms an MHC class I-like heterodimer. Interacts with albumin/ALB; this interaction regulates ALB homeostasis.</text>
</comment>
<evidence type="ECO:0000256" key="3">
    <source>
        <dbReference type="ARBA" id="ARBA00006909"/>
    </source>
</evidence>
<comment type="subcellular location">
    <subcellularLocation>
        <location evidence="1">Cell membrane</location>
        <topology evidence="1">Single-pass type I membrane protein</topology>
    </subcellularLocation>
    <subcellularLocation>
        <location evidence="2">Endosome membrane</location>
    </subcellularLocation>
</comment>
<keyword evidence="13" id="KW-0675">Receptor</keyword>
<dbReference type="EMBL" id="CABD030114358">
    <property type="status" value="NOT_ANNOTATED_CDS"/>
    <property type="molecule type" value="Genomic_DNA"/>
</dbReference>
<dbReference type="InterPro" id="IPR011161">
    <property type="entry name" value="MHC_I-like_Ag-recog"/>
</dbReference>
<dbReference type="GO" id="GO:0005615">
    <property type="term" value="C:extracellular space"/>
    <property type="evidence" value="ECO:0000318"/>
    <property type="project" value="GO_Central"/>
</dbReference>
<dbReference type="FunFam" id="2.60.40.10:FF:000693">
    <property type="entry name" value="IgG receptor FcRn large subunit p51"/>
    <property type="match status" value="1"/>
</dbReference>
<evidence type="ECO:0000256" key="19">
    <source>
        <dbReference type="ARBA" id="ARBA00046029"/>
    </source>
</evidence>
<keyword evidence="7 21" id="KW-0812">Transmembrane</keyword>